<feature type="transmembrane region" description="Helical" evidence="1">
    <location>
        <begin position="273"/>
        <end position="294"/>
    </location>
</feature>
<dbReference type="RefSeq" id="WP_182544155.1">
    <property type="nucleotide sequence ID" value="NZ_JACGWZ010000002.1"/>
</dbReference>
<protein>
    <recommendedName>
        <fullName evidence="4">Enediyne biosynthesis protein UnbU</fullName>
    </recommendedName>
</protein>
<proteinExistence type="predicted"/>
<feature type="transmembrane region" description="Helical" evidence="1">
    <location>
        <begin position="167"/>
        <end position="186"/>
    </location>
</feature>
<name>A0A839DW48_9PSEU</name>
<feature type="transmembrane region" description="Helical" evidence="1">
    <location>
        <begin position="193"/>
        <end position="212"/>
    </location>
</feature>
<feature type="transmembrane region" description="Helical" evidence="1">
    <location>
        <begin position="136"/>
        <end position="155"/>
    </location>
</feature>
<evidence type="ECO:0000313" key="2">
    <source>
        <dbReference type="EMBL" id="MBA8824989.1"/>
    </source>
</evidence>
<reference evidence="2 3" key="1">
    <citation type="submission" date="2020-07" db="EMBL/GenBank/DDBJ databases">
        <title>Sequencing the genomes of 1000 actinobacteria strains.</title>
        <authorList>
            <person name="Klenk H.-P."/>
        </authorList>
    </citation>
    <scope>NUCLEOTIDE SEQUENCE [LARGE SCALE GENOMIC DNA]</scope>
    <source>
        <strain evidence="2 3">DSM 45975</strain>
    </source>
</reference>
<evidence type="ECO:0000256" key="1">
    <source>
        <dbReference type="SAM" id="Phobius"/>
    </source>
</evidence>
<dbReference type="Proteomes" id="UP000569329">
    <property type="component" value="Unassembled WGS sequence"/>
</dbReference>
<keyword evidence="1" id="KW-1133">Transmembrane helix</keyword>
<feature type="transmembrane region" description="Helical" evidence="1">
    <location>
        <begin position="107"/>
        <end position="124"/>
    </location>
</feature>
<keyword evidence="1" id="KW-0472">Membrane</keyword>
<sequence length="325" mass="34760">MKLRIPRKSSDSGFDPRSAALRRFAVSITALTVLGHTVLGFEQAYRTPVLVALTAVLTELLLESVDAFAGRRRPRYRCAPGRAVDFLLPAYIAGLACAMLLYGNGRLLPVMLAAVVAVASKYIVRVSVDGRSRHFLNPSNTGIVAVLLLFPWVGIAPPYQFTEWVSGWLDAVIPVLLLAAGTMLNAKLTGRMPLILAWVAGFVAQAGLRGALTEVSLISAVLPITGVAFLLFTNYMITDPGTTPSRRDRQIAFGVATAAVYGVLVQLHIVFGLFFALVITCVLRGAVLVGGDLARRGRLRRAVREETAPAEPAVAGPAALEGNTR</sequence>
<feature type="transmembrane region" description="Helical" evidence="1">
    <location>
        <begin position="218"/>
        <end position="238"/>
    </location>
</feature>
<keyword evidence="1" id="KW-0812">Transmembrane</keyword>
<evidence type="ECO:0000313" key="3">
    <source>
        <dbReference type="Proteomes" id="UP000569329"/>
    </source>
</evidence>
<dbReference type="AlphaFoldDB" id="A0A839DW48"/>
<accession>A0A839DW48</accession>
<evidence type="ECO:0008006" key="4">
    <source>
        <dbReference type="Google" id="ProtNLM"/>
    </source>
</evidence>
<gene>
    <name evidence="2" type="ORF">FHX42_002336</name>
</gene>
<dbReference type="EMBL" id="JACGWZ010000002">
    <property type="protein sequence ID" value="MBA8824989.1"/>
    <property type="molecule type" value="Genomic_DNA"/>
</dbReference>
<organism evidence="2 3">
    <name type="scientific">Halosaccharopolyspora lacisalsi</name>
    <dbReference type="NCBI Taxonomy" id="1000566"/>
    <lineage>
        <taxon>Bacteria</taxon>
        <taxon>Bacillati</taxon>
        <taxon>Actinomycetota</taxon>
        <taxon>Actinomycetes</taxon>
        <taxon>Pseudonocardiales</taxon>
        <taxon>Pseudonocardiaceae</taxon>
        <taxon>Halosaccharopolyspora</taxon>
    </lineage>
</organism>
<feature type="transmembrane region" description="Helical" evidence="1">
    <location>
        <begin position="83"/>
        <end position="101"/>
    </location>
</feature>
<keyword evidence="3" id="KW-1185">Reference proteome</keyword>
<comment type="caution">
    <text evidence="2">The sequence shown here is derived from an EMBL/GenBank/DDBJ whole genome shotgun (WGS) entry which is preliminary data.</text>
</comment>
<feature type="transmembrane region" description="Helical" evidence="1">
    <location>
        <begin position="250"/>
        <end position="267"/>
    </location>
</feature>